<gene>
    <name evidence="2" type="ORF">J0X15_05375</name>
</gene>
<comment type="similarity">
    <text evidence="1">Belongs to the ornithine cyclodeaminase/mu-crystallin family.</text>
</comment>
<dbReference type="Proteomes" id="UP000664779">
    <property type="component" value="Unassembled WGS sequence"/>
</dbReference>
<dbReference type="AlphaFoldDB" id="A0A939EM15"/>
<sequence>MLQLSQSQTRDALPFDRLIVALDEMFRTGCEMPVRHHHDMEVPGETPATLLLMPAWLPGRYSAVKIVNVVPGNSDRGLPAISAQVLLSSGKTGEMLALIDGGELTARRTAAASALAANYLARQDASHLVIAGTGRVAENLIAAHKAIRPISKVTIWGRSKAKAEAMADRAAQIHGIEVSGTNDLESAVRVADIVSAATLSVEPLIKGAWLQPGVHIDLVGAFKPTMRESDDEAIRMAKVFVDTRAGATKEGGDIVQPIASGVLKVEDIAGDLFELARGQARGRQSENDVTLFKSVGAALEDLAAAVLAYEMATA</sequence>
<dbReference type="InterPro" id="IPR003462">
    <property type="entry name" value="ODC_Mu_crystall"/>
</dbReference>
<dbReference type="RefSeq" id="WP_206938768.1">
    <property type="nucleotide sequence ID" value="NZ_JAFLNF010000002.1"/>
</dbReference>
<proteinExistence type="inferred from homology"/>
<name>A0A939EM15_9HYPH</name>
<keyword evidence="3" id="KW-1185">Reference proteome</keyword>
<evidence type="ECO:0000313" key="2">
    <source>
        <dbReference type="EMBL" id="MBO0344640.1"/>
    </source>
</evidence>
<dbReference type="Gene3D" id="3.30.1780.10">
    <property type="entry name" value="ornithine cyclodeaminase, domain 1"/>
    <property type="match status" value="1"/>
</dbReference>
<dbReference type="InterPro" id="IPR036291">
    <property type="entry name" value="NAD(P)-bd_dom_sf"/>
</dbReference>
<dbReference type="Pfam" id="PF02423">
    <property type="entry name" value="OCD_Mu_crystall"/>
    <property type="match status" value="1"/>
</dbReference>
<organism evidence="2 3">
    <name type="scientific">Roseibium limicola</name>
    <dbReference type="NCBI Taxonomy" id="2816037"/>
    <lineage>
        <taxon>Bacteria</taxon>
        <taxon>Pseudomonadati</taxon>
        <taxon>Pseudomonadota</taxon>
        <taxon>Alphaproteobacteria</taxon>
        <taxon>Hyphomicrobiales</taxon>
        <taxon>Stappiaceae</taxon>
        <taxon>Roseibium</taxon>
    </lineage>
</organism>
<protein>
    <submittedName>
        <fullName evidence="2">Ornithine cyclodeaminase family protein</fullName>
    </submittedName>
</protein>
<dbReference type="NCBIfam" id="NF004793">
    <property type="entry name" value="PRK06141.1"/>
    <property type="match status" value="1"/>
</dbReference>
<dbReference type="GO" id="GO:0019752">
    <property type="term" value="P:carboxylic acid metabolic process"/>
    <property type="evidence" value="ECO:0007669"/>
    <property type="project" value="UniProtKB-ARBA"/>
</dbReference>
<dbReference type="GO" id="GO:0016491">
    <property type="term" value="F:oxidoreductase activity"/>
    <property type="evidence" value="ECO:0007669"/>
    <property type="project" value="UniProtKB-ARBA"/>
</dbReference>
<dbReference type="GO" id="GO:0005737">
    <property type="term" value="C:cytoplasm"/>
    <property type="evidence" value="ECO:0007669"/>
    <property type="project" value="TreeGrafter"/>
</dbReference>
<evidence type="ECO:0000256" key="1">
    <source>
        <dbReference type="ARBA" id="ARBA00008903"/>
    </source>
</evidence>
<reference evidence="2" key="1">
    <citation type="submission" date="2021-03" db="EMBL/GenBank/DDBJ databases">
        <title>Roseibium sp. CAU 1637 isolated from Incheon.</title>
        <authorList>
            <person name="Kim W."/>
        </authorList>
    </citation>
    <scope>NUCLEOTIDE SEQUENCE</scope>
    <source>
        <strain evidence="2">CAU 1637</strain>
    </source>
</reference>
<dbReference type="FunFam" id="3.40.50.720:FF:000311">
    <property type="entry name" value="Ornithine cyclodeaminase"/>
    <property type="match status" value="1"/>
</dbReference>
<evidence type="ECO:0000313" key="3">
    <source>
        <dbReference type="Proteomes" id="UP000664779"/>
    </source>
</evidence>
<dbReference type="Gene3D" id="3.40.50.720">
    <property type="entry name" value="NAD(P)-binding Rossmann-like Domain"/>
    <property type="match status" value="1"/>
</dbReference>
<comment type="caution">
    <text evidence="2">The sequence shown here is derived from an EMBL/GenBank/DDBJ whole genome shotgun (WGS) entry which is preliminary data.</text>
</comment>
<dbReference type="EMBL" id="JAFLNF010000002">
    <property type="protein sequence ID" value="MBO0344640.1"/>
    <property type="molecule type" value="Genomic_DNA"/>
</dbReference>
<dbReference type="PIRSF" id="PIRSF001439">
    <property type="entry name" value="CryM"/>
    <property type="match status" value="1"/>
</dbReference>
<accession>A0A939EM15</accession>
<dbReference type="SUPFAM" id="SSF51735">
    <property type="entry name" value="NAD(P)-binding Rossmann-fold domains"/>
    <property type="match status" value="1"/>
</dbReference>
<dbReference type="PANTHER" id="PTHR13812:SF19">
    <property type="entry name" value="KETIMINE REDUCTASE MU-CRYSTALLIN"/>
    <property type="match status" value="1"/>
</dbReference>
<dbReference type="InterPro" id="IPR023401">
    <property type="entry name" value="ODC_N"/>
</dbReference>
<dbReference type="PANTHER" id="PTHR13812">
    <property type="entry name" value="KETIMINE REDUCTASE MU-CRYSTALLIN"/>
    <property type="match status" value="1"/>
</dbReference>